<dbReference type="InterPro" id="IPR027417">
    <property type="entry name" value="P-loop_NTPase"/>
</dbReference>
<dbReference type="SUPFAM" id="SSF52540">
    <property type="entry name" value="P-loop containing nucleoside triphosphate hydrolases"/>
    <property type="match status" value="1"/>
</dbReference>
<dbReference type="FunFam" id="3.40.50.300:FF:001091">
    <property type="entry name" value="Probable disease resistance protein At1g61300"/>
    <property type="match status" value="1"/>
</dbReference>
<evidence type="ECO:0000313" key="3">
    <source>
        <dbReference type="EMBL" id="AAD52717.1"/>
    </source>
</evidence>
<dbReference type="Gene3D" id="3.40.50.300">
    <property type="entry name" value="P-loop containing nucleotide triphosphate hydrolases"/>
    <property type="match status" value="1"/>
</dbReference>
<proteinExistence type="predicted"/>
<dbReference type="InterPro" id="IPR002182">
    <property type="entry name" value="NB-ARC"/>
</dbReference>
<accession>Q9SPZ1</accession>
<protein>
    <submittedName>
        <fullName evidence="3">Putative NBS-LRR type disease resistance protein</fullName>
    </submittedName>
</protein>
<gene>
    <name evidence="3" type="primary">RGA2.97</name>
</gene>
<reference evidence="3" key="2">
    <citation type="journal article" date="2000" name="Theor. Appl. Genet.">
        <title>Characterization and linkage mapping of R-gene analogous DNA sequences in pea (Pisum sativum L.).</title>
        <authorList>
            <person name="Timmerman-Vaughan G.M."/>
            <person name="Frew T.J."/>
            <person name="Weeden N.F."/>
        </authorList>
    </citation>
    <scope>NUCLEOTIDE SEQUENCE</scope>
</reference>
<dbReference type="PANTHER" id="PTHR36766:SF64">
    <property type="entry name" value="OS12G0206100 PROTEIN"/>
    <property type="match status" value="1"/>
</dbReference>
<dbReference type="Pfam" id="PF00931">
    <property type="entry name" value="NB-ARC"/>
    <property type="match status" value="1"/>
</dbReference>
<feature type="non-terminal residue" evidence="3">
    <location>
        <position position="158"/>
    </location>
</feature>
<organism evidence="3">
    <name type="scientific">Pisum sativum</name>
    <name type="common">Garden pea</name>
    <name type="synonym">Lathyrus oleraceus</name>
    <dbReference type="NCBI Taxonomy" id="3888"/>
    <lineage>
        <taxon>Eukaryota</taxon>
        <taxon>Viridiplantae</taxon>
        <taxon>Streptophyta</taxon>
        <taxon>Embryophyta</taxon>
        <taxon>Tracheophyta</taxon>
        <taxon>Spermatophyta</taxon>
        <taxon>Magnoliopsida</taxon>
        <taxon>eudicotyledons</taxon>
        <taxon>Gunneridae</taxon>
        <taxon>Pentapetalae</taxon>
        <taxon>rosids</taxon>
        <taxon>fabids</taxon>
        <taxon>Fabales</taxon>
        <taxon>Fabaceae</taxon>
        <taxon>Papilionoideae</taxon>
        <taxon>50 kb inversion clade</taxon>
        <taxon>NPAAA clade</taxon>
        <taxon>Hologalegina</taxon>
        <taxon>IRL clade</taxon>
        <taxon>Fabeae</taxon>
        <taxon>Lathyrus</taxon>
    </lineage>
</organism>
<dbReference type="GO" id="GO:0043531">
    <property type="term" value="F:ADP binding"/>
    <property type="evidence" value="ECO:0007669"/>
    <property type="project" value="InterPro"/>
</dbReference>
<evidence type="ECO:0000256" key="1">
    <source>
        <dbReference type="ARBA" id="ARBA00022821"/>
    </source>
</evidence>
<dbReference type="PANTHER" id="PTHR36766">
    <property type="entry name" value="PLANT BROAD-SPECTRUM MILDEW RESISTANCE PROTEIN RPW8"/>
    <property type="match status" value="1"/>
</dbReference>
<dbReference type="EMBL" id="AF123701">
    <property type="protein sequence ID" value="AAD52717.1"/>
    <property type="molecule type" value="Genomic_DNA"/>
</dbReference>
<feature type="non-terminal residue" evidence="3">
    <location>
        <position position="1"/>
    </location>
</feature>
<evidence type="ECO:0000259" key="2">
    <source>
        <dbReference type="Pfam" id="PF00931"/>
    </source>
</evidence>
<dbReference type="GO" id="GO:0006952">
    <property type="term" value="P:defense response"/>
    <property type="evidence" value="ECO:0007669"/>
    <property type="project" value="UniProtKB-KW"/>
</dbReference>
<name>Q9SPZ1_PEA</name>
<dbReference type="SMR" id="Q9SPZ1"/>
<reference evidence="3" key="1">
    <citation type="submission" date="1999-01" db="EMBL/GenBank/DDBJ databases">
        <authorList>
            <person name="Frew T."/>
            <person name="Timmerman-Vaughan G."/>
        </authorList>
    </citation>
    <scope>NUCLEOTIDE SEQUENCE</scope>
</reference>
<keyword evidence="1" id="KW-0611">Plant defense</keyword>
<sequence length="158" mass="18364">LMKRIHNELGTREHSFDLVLWIVVSRDSDINKLMNDISNKLGIEEGFWNRSTQDQRVSKIYDRLKGKKFLLMLDDLWGKLELEAIGVPDPEKNNKSKVMFTTRSEDVCGKMQAQKKLKVECLSDEEAFDLFCKKVGDETLKCHSEIPKLAREMAKECR</sequence>
<dbReference type="AlphaFoldDB" id="Q9SPZ1"/>
<feature type="domain" description="NB-ARC" evidence="2">
    <location>
        <begin position="1"/>
        <end position="140"/>
    </location>
</feature>